<evidence type="ECO:0000256" key="3">
    <source>
        <dbReference type="ARBA" id="ARBA00023004"/>
    </source>
</evidence>
<dbReference type="SFLD" id="SFLDG01386">
    <property type="entry name" value="main_SPASM_domain-containing"/>
    <property type="match status" value="1"/>
</dbReference>
<proteinExistence type="predicted"/>
<comment type="caution">
    <text evidence="7">The sequence shown here is derived from an EMBL/GenBank/DDBJ whole genome shotgun (WGS) entry which is preliminary data.</text>
</comment>
<organism evidence="7 8">
    <name type="scientific">Streptacidiphilus cavernicola</name>
    <dbReference type="NCBI Taxonomy" id="3342716"/>
    <lineage>
        <taxon>Bacteria</taxon>
        <taxon>Bacillati</taxon>
        <taxon>Actinomycetota</taxon>
        <taxon>Actinomycetes</taxon>
        <taxon>Kitasatosporales</taxon>
        <taxon>Streptomycetaceae</taxon>
        <taxon>Streptacidiphilus</taxon>
    </lineage>
</organism>
<dbReference type="PANTHER" id="PTHR11228">
    <property type="entry name" value="RADICAL SAM DOMAIN PROTEIN"/>
    <property type="match status" value="1"/>
</dbReference>
<dbReference type="InterPro" id="IPR050377">
    <property type="entry name" value="Radical_SAM_PqqE_MftC-like"/>
</dbReference>
<evidence type="ECO:0000313" key="7">
    <source>
        <dbReference type="EMBL" id="MFC1419836.1"/>
    </source>
</evidence>
<dbReference type="InterPro" id="IPR058240">
    <property type="entry name" value="rSAM_sf"/>
</dbReference>
<sequence length="297" mass="31217">MCQAHCGHCYNESGPSGTAGDMTREDWLAVLDQAAAMGVGQIQFIGGEATLHPDLPELVNRALDLGMVVEVFSNLIHVRPELWPVLRQRGVVLATSYYSDQADEHEAITKHRGSHKRTKANIIKAVGHGIPVRAALVDIREGQRVDEAKAELRALGVTNIRTDRLRGIGRGAGEGGGKDTAELCGNCTHGRAAVMPNGDVAGCVMSGAMMTAGNVHGTPLAAIIGGPEWQSIAARIPSPRPDGHGACVPDSCTPREDSCQPSPGVDPWENFPATACNPDQDGSDCSPAESDACGPSY</sequence>
<dbReference type="SFLD" id="SFLDG01216">
    <property type="entry name" value="thioether_bond_formation_requi"/>
    <property type="match status" value="1"/>
</dbReference>
<dbReference type="SUPFAM" id="SSF102114">
    <property type="entry name" value="Radical SAM enzymes"/>
    <property type="match status" value="1"/>
</dbReference>
<evidence type="ECO:0000313" key="8">
    <source>
        <dbReference type="Proteomes" id="UP001592531"/>
    </source>
</evidence>
<dbReference type="InterPro" id="IPR007197">
    <property type="entry name" value="rSAM"/>
</dbReference>
<feature type="domain" description="Radical SAM core" evidence="6">
    <location>
        <begin position="2"/>
        <end position="132"/>
    </location>
</feature>
<dbReference type="PANTHER" id="PTHR11228:SF7">
    <property type="entry name" value="PQQA PEPTIDE CYCLASE"/>
    <property type="match status" value="1"/>
</dbReference>
<evidence type="ECO:0000256" key="1">
    <source>
        <dbReference type="ARBA" id="ARBA00022691"/>
    </source>
</evidence>
<dbReference type="SFLD" id="SFLDG01067">
    <property type="entry name" value="SPASM/twitch_domain_containing"/>
    <property type="match status" value="1"/>
</dbReference>
<keyword evidence="1" id="KW-0949">S-adenosyl-L-methionine</keyword>
<evidence type="ECO:0000256" key="5">
    <source>
        <dbReference type="SAM" id="MobiDB-lite"/>
    </source>
</evidence>
<dbReference type="EMBL" id="JBHFAB010000021">
    <property type="protein sequence ID" value="MFC1419836.1"/>
    <property type="molecule type" value="Genomic_DNA"/>
</dbReference>
<evidence type="ECO:0000259" key="6">
    <source>
        <dbReference type="Pfam" id="PF04055"/>
    </source>
</evidence>
<dbReference type="RefSeq" id="WP_380539900.1">
    <property type="nucleotide sequence ID" value="NZ_JBHFAB010000021.1"/>
</dbReference>
<reference evidence="7 8" key="1">
    <citation type="submission" date="2024-09" db="EMBL/GenBank/DDBJ databases">
        <authorList>
            <person name="Lee S.D."/>
        </authorList>
    </citation>
    <scope>NUCLEOTIDE SEQUENCE [LARGE SCALE GENOMIC DNA]</scope>
    <source>
        <strain evidence="7 8">N8-3</strain>
    </source>
</reference>
<gene>
    <name evidence="7" type="ORF">ACEZDE_24820</name>
</gene>
<keyword evidence="3" id="KW-0408">Iron</keyword>
<dbReference type="CDD" id="cd01335">
    <property type="entry name" value="Radical_SAM"/>
    <property type="match status" value="1"/>
</dbReference>
<name>A0ABV6W1H1_9ACTN</name>
<dbReference type="Proteomes" id="UP001592531">
    <property type="component" value="Unassembled WGS sequence"/>
</dbReference>
<accession>A0ABV6W1H1</accession>
<evidence type="ECO:0000256" key="2">
    <source>
        <dbReference type="ARBA" id="ARBA00022723"/>
    </source>
</evidence>
<feature type="region of interest" description="Disordered" evidence="5">
    <location>
        <begin position="240"/>
        <end position="297"/>
    </location>
</feature>
<keyword evidence="2" id="KW-0479">Metal-binding</keyword>
<dbReference type="SFLD" id="SFLDS00029">
    <property type="entry name" value="Radical_SAM"/>
    <property type="match status" value="1"/>
</dbReference>
<keyword evidence="4" id="KW-0411">Iron-sulfur</keyword>
<keyword evidence="8" id="KW-1185">Reference proteome</keyword>
<dbReference type="Pfam" id="PF04055">
    <property type="entry name" value="Radical_SAM"/>
    <property type="match status" value="1"/>
</dbReference>
<evidence type="ECO:0000256" key="4">
    <source>
        <dbReference type="ARBA" id="ARBA00023014"/>
    </source>
</evidence>
<dbReference type="InterPro" id="IPR013785">
    <property type="entry name" value="Aldolase_TIM"/>
</dbReference>
<dbReference type="Gene3D" id="3.20.20.70">
    <property type="entry name" value="Aldolase class I"/>
    <property type="match status" value="1"/>
</dbReference>
<dbReference type="SFLD" id="SFLDF00365">
    <property type="entry name" value="thuricin_CD_(TrnCD-like)"/>
    <property type="match status" value="1"/>
</dbReference>
<protein>
    <submittedName>
        <fullName evidence="7">Radical SAM protein</fullName>
    </submittedName>
</protein>